<feature type="domain" description="PilZ" evidence="1">
    <location>
        <begin position="99"/>
        <end position="205"/>
    </location>
</feature>
<sequence length="213" mass="24411">MYPKTNDMLFMQPVSMEAKPENEHRSRISEIEENSLLTELPLRAGRMSRLRLGEELSVYHMTEDGVKYYFTSHVLGYQDDSIPLMRISKPLPEDISKVQRRHYLRVPAKVEIAVQAPQFHFTAVTSDLSGGGLSFVDAGAYPIETEQEVDGWILLAYKSGSVDHVPFGGEVLRVKEPGTGRNTVSVRFTRIADTERQKVIRYCFERQLDFRNR</sequence>
<evidence type="ECO:0000259" key="2">
    <source>
        <dbReference type="Pfam" id="PF12945"/>
    </source>
</evidence>
<reference evidence="3 4" key="1">
    <citation type="submission" date="2019-06" db="EMBL/GenBank/DDBJ databases">
        <title>Saccharibacillus brassicae sp. nov., an endophytic bacterium isolated from Chinese cabbage seeds (Brassica pekinensis).</title>
        <authorList>
            <person name="Jiang L."/>
            <person name="Lee J."/>
            <person name="Kim S.W."/>
        </authorList>
    </citation>
    <scope>NUCLEOTIDE SEQUENCE [LARGE SCALE GENOMIC DNA]</scope>
    <source>
        <strain evidence="4">KCTC 43072 / ATSA2</strain>
    </source>
</reference>
<dbReference type="Pfam" id="PF07238">
    <property type="entry name" value="PilZ"/>
    <property type="match status" value="1"/>
</dbReference>
<organism evidence="3 4">
    <name type="scientific">Saccharibacillus brassicae</name>
    <dbReference type="NCBI Taxonomy" id="2583377"/>
    <lineage>
        <taxon>Bacteria</taxon>
        <taxon>Bacillati</taxon>
        <taxon>Bacillota</taxon>
        <taxon>Bacilli</taxon>
        <taxon>Bacillales</taxon>
        <taxon>Paenibacillaceae</taxon>
        <taxon>Saccharibacillus</taxon>
    </lineage>
</organism>
<dbReference type="Pfam" id="PF12945">
    <property type="entry name" value="PilZNR"/>
    <property type="match status" value="1"/>
</dbReference>
<dbReference type="SUPFAM" id="SSF141371">
    <property type="entry name" value="PilZ domain-like"/>
    <property type="match status" value="1"/>
</dbReference>
<gene>
    <name evidence="3" type="ORF">FFV09_00815</name>
</gene>
<evidence type="ECO:0000313" key="3">
    <source>
        <dbReference type="EMBL" id="QDH23604.1"/>
    </source>
</evidence>
<name>A0A4Y6V2L5_SACBS</name>
<proteinExistence type="predicted"/>
<keyword evidence="4" id="KW-1185">Reference proteome</keyword>
<accession>A0A4Y6V2L5</accession>
<dbReference type="AlphaFoldDB" id="A0A4Y6V2L5"/>
<dbReference type="OrthoDB" id="1951449at2"/>
<feature type="domain" description="Type III secretion system flagellar brake protein YcgR PilZN" evidence="2">
    <location>
        <begin position="15"/>
        <end position="90"/>
    </location>
</feature>
<dbReference type="InterPro" id="IPR009875">
    <property type="entry name" value="PilZ_domain"/>
</dbReference>
<keyword evidence="3" id="KW-0808">Transferase</keyword>
<dbReference type="KEGG" id="saca:FFV09_00815"/>
<dbReference type="InterPro" id="IPR009926">
    <property type="entry name" value="T3SS_YcgR_PilZN"/>
</dbReference>
<dbReference type="EMBL" id="CP041217">
    <property type="protein sequence ID" value="QDH23604.1"/>
    <property type="molecule type" value="Genomic_DNA"/>
</dbReference>
<dbReference type="GO" id="GO:0035438">
    <property type="term" value="F:cyclic-di-GMP binding"/>
    <property type="evidence" value="ECO:0007669"/>
    <property type="project" value="InterPro"/>
</dbReference>
<dbReference type="Gene3D" id="2.40.10.220">
    <property type="entry name" value="predicted glycosyltransferase like domains"/>
    <property type="match status" value="1"/>
</dbReference>
<dbReference type="GO" id="GO:0016740">
    <property type="term" value="F:transferase activity"/>
    <property type="evidence" value="ECO:0007669"/>
    <property type="project" value="UniProtKB-KW"/>
</dbReference>
<protein>
    <submittedName>
        <fullName evidence="3">Glycosyl transferase</fullName>
    </submittedName>
</protein>
<dbReference type="RefSeq" id="WP_141450256.1">
    <property type="nucleotide sequence ID" value="NZ_CBCSAZ010000001.1"/>
</dbReference>
<dbReference type="Proteomes" id="UP000316968">
    <property type="component" value="Chromosome"/>
</dbReference>
<evidence type="ECO:0000259" key="1">
    <source>
        <dbReference type="Pfam" id="PF07238"/>
    </source>
</evidence>
<evidence type="ECO:0000313" key="4">
    <source>
        <dbReference type="Proteomes" id="UP000316968"/>
    </source>
</evidence>